<dbReference type="Gene3D" id="3.30.70.580">
    <property type="entry name" value="Pseudouridine synthase I, catalytic domain, N-terminal subdomain"/>
    <property type="match status" value="1"/>
</dbReference>
<feature type="compositionally biased region" description="Low complexity" evidence="4">
    <location>
        <begin position="43"/>
        <end position="53"/>
    </location>
</feature>
<dbReference type="GO" id="GO:0005737">
    <property type="term" value="C:cytoplasm"/>
    <property type="evidence" value="ECO:0007669"/>
    <property type="project" value="TreeGrafter"/>
</dbReference>
<evidence type="ECO:0000256" key="3">
    <source>
        <dbReference type="ARBA" id="ARBA00023235"/>
    </source>
</evidence>
<dbReference type="GO" id="GO:0003723">
    <property type="term" value="F:RNA binding"/>
    <property type="evidence" value="ECO:0007669"/>
    <property type="project" value="InterPro"/>
</dbReference>
<dbReference type="Gene3D" id="3.30.70.660">
    <property type="entry name" value="Pseudouridine synthase I, catalytic domain, C-terminal subdomain"/>
    <property type="match status" value="1"/>
</dbReference>
<protein>
    <submittedName>
        <fullName evidence="6">tRNA pseudouridine(38-40) synthase</fullName>
    </submittedName>
</protein>
<evidence type="ECO:0000313" key="7">
    <source>
        <dbReference type="Proteomes" id="UP000226031"/>
    </source>
</evidence>
<dbReference type="Pfam" id="PF01416">
    <property type="entry name" value="PseudoU_synth_1"/>
    <property type="match status" value="1"/>
</dbReference>
<feature type="region of interest" description="Disordered" evidence="4">
    <location>
        <begin position="409"/>
        <end position="428"/>
    </location>
</feature>
<feature type="region of interest" description="Disordered" evidence="4">
    <location>
        <begin position="1"/>
        <end position="90"/>
    </location>
</feature>
<sequence length="645" mass="71551">MAIPDKSVAAAVTTSPPEKQPDYSTWSQSSLISRIAELERQLNSHNNSTNDSTDAARGRNRPAENPAASRPASSSSSSSSRRRTKKARDIDPSKYNTRFIALKFAYLGQRYNGYEHANGNFTPLPTIEEELWKALRKARLIFPQAVEGDVERVAGGEERSYQIDWTGCQYSKCGRTDRGVSAFGQVVGIRVRSARPKKKVEEESNGIAAVTGAGDIVTTAEFSAGTPTNVYDGGVENPLGGLSLPGSEESEADDGWDDIADELPYITILNKVLPEDIRVLAWCPNPPPDFDARFSCRERRYRYFFTQPAFSPTPGPLGFLKRGREEQGLERGSSTPLNPQLREGWLDVEAMREGAKYLIGTHDFRNFCKVDPSKQITNHVRHIYHADIELLDPKSKPLSYLRQPEFRAFETENGEPATSESIGDLSSSSSSNIKIYTITIHGSAFLWHQVRHLASILFLVGQGLEPPSIIPELLDVEKNPRRPTYEIASDAPLVLWDCIFPDENSGSREDAMNWVYAGDSRTSKVGKGDNNKFGIGSTVDNLWNVWRQRKIDEILAGELLDLAVSQGDRSALARGGFKNLTPDLENRSQKVFYGGNEGKFGGKYVPLMQRRRLDPVEVINARYTKRPGKKAVANGENGNISNSES</sequence>
<accession>A0A2B7ZNX2</accession>
<reference evidence="6 7" key="1">
    <citation type="submission" date="2017-10" db="EMBL/GenBank/DDBJ databases">
        <title>Comparative genomics in systemic dimorphic fungi from Ajellomycetaceae.</title>
        <authorList>
            <person name="Munoz J.F."/>
            <person name="Mcewen J.G."/>
            <person name="Clay O.K."/>
            <person name="Cuomo C.A."/>
        </authorList>
    </citation>
    <scope>NUCLEOTIDE SEQUENCE [LARGE SCALE GENOMIC DNA]</scope>
    <source>
        <strain evidence="6 7">UAMH4076</strain>
    </source>
</reference>
<evidence type="ECO:0000259" key="5">
    <source>
        <dbReference type="Pfam" id="PF01416"/>
    </source>
</evidence>
<evidence type="ECO:0000313" key="6">
    <source>
        <dbReference type="EMBL" id="PGH34712.1"/>
    </source>
</evidence>
<dbReference type="GO" id="GO:1990481">
    <property type="term" value="P:mRNA pseudouridine synthesis"/>
    <property type="evidence" value="ECO:0007669"/>
    <property type="project" value="TreeGrafter"/>
</dbReference>
<feature type="compositionally biased region" description="Polar residues" evidence="4">
    <location>
        <begin position="12"/>
        <end position="32"/>
    </location>
</feature>
<dbReference type="InterPro" id="IPR020095">
    <property type="entry name" value="PsdUridine_synth_TruA_C"/>
</dbReference>
<feature type="compositionally biased region" description="Low complexity" evidence="4">
    <location>
        <begin position="63"/>
        <end position="79"/>
    </location>
</feature>
<dbReference type="SUPFAM" id="SSF55120">
    <property type="entry name" value="Pseudouridine synthase"/>
    <property type="match status" value="1"/>
</dbReference>
<dbReference type="PANTHER" id="PTHR11142">
    <property type="entry name" value="PSEUDOURIDYLATE SYNTHASE"/>
    <property type="match status" value="1"/>
</dbReference>
<dbReference type="Proteomes" id="UP000226031">
    <property type="component" value="Unassembled WGS sequence"/>
</dbReference>
<feature type="compositionally biased region" description="Low complexity" evidence="4">
    <location>
        <begin position="418"/>
        <end position="428"/>
    </location>
</feature>
<dbReference type="PANTHER" id="PTHR11142:SF5">
    <property type="entry name" value="TRNA PSEUDOURIDINE(38_39) SYNTHASE"/>
    <property type="match status" value="1"/>
</dbReference>
<dbReference type="GO" id="GO:0005634">
    <property type="term" value="C:nucleus"/>
    <property type="evidence" value="ECO:0007669"/>
    <property type="project" value="TreeGrafter"/>
</dbReference>
<proteinExistence type="inferred from homology"/>
<gene>
    <name evidence="6" type="ORF">GX50_02500</name>
</gene>
<name>A0A2B7ZNX2_9EURO</name>
<evidence type="ECO:0000256" key="2">
    <source>
        <dbReference type="ARBA" id="ARBA00022694"/>
    </source>
</evidence>
<feature type="domain" description="Pseudouridine synthase I TruA alpha/beta" evidence="5">
    <location>
        <begin position="355"/>
        <end position="501"/>
    </location>
</feature>
<evidence type="ECO:0000256" key="4">
    <source>
        <dbReference type="SAM" id="MobiDB-lite"/>
    </source>
</evidence>
<keyword evidence="2" id="KW-0819">tRNA processing</keyword>
<dbReference type="HAMAP" id="MF_00171">
    <property type="entry name" value="TruA"/>
    <property type="match status" value="1"/>
</dbReference>
<comment type="similarity">
    <text evidence="1">Belongs to the tRNA pseudouridine synthase TruA family.</text>
</comment>
<dbReference type="GO" id="GO:0009982">
    <property type="term" value="F:pseudouridine synthase activity"/>
    <property type="evidence" value="ECO:0007669"/>
    <property type="project" value="InterPro"/>
</dbReference>
<dbReference type="VEuPathDB" id="FungiDB:EMCG_04662"/>
<dbReference type="STRING" id="73230.A0A2B7ZNX2"/>
<comment type="caution">
    <text evidence="6">The sequence shown here is derived from an EMBL/GenBank/DDBJ whole genome shotgun (WGS) entry which is preliminary data.</text>
</comment>
<dbReference type="InterPro" id="IPR001406">
    <property type="entry name" value="PsdUridine_synth_TruA"/>
</dbReference>
<keyword evidence="7" id="KW-1185">Reference proteome</keyword>
<dbReference type="AlphaFoldDB" id="A0A2B7ZNX2"/>
<dbReference type="InterPro" id="IPR020094">
    <property type="entry name" value="TruA/RsuA/RluB/E/F_N"/>
</dbReference>
<dbReference type="EMBL" id="PDND01000035">
    <property type="protein sequence ID" value="PGH34712.1"/>
    <property type="molecule type" value="Genomic_DNA"/>
</dbReference>
<dbReference type="InterPro" id="IPR020103">
    <property type="entry name" value="PsdUridine_synth_cat_dom_sf"/>
</dbReference>
<dbReference type="GO" id="GO:0031119">
    <property type="term" value="P:tRNA pseudouridine synthesis"/>
    <property type="evidence" value="ECO:0007669"/>
    <property type="project" value="TreeGrafter"/>
</dbReference>
<evidence type="ECO:0000256" key="1">
    <source>
        <dbReference type="ARBA" id="ARBA00009375"/>
    </source>
</evidence>
<keyword evidence="3" id="KW-0413">Isomerase</keyword>
<dbReference type="InterPro" id="IPR020097">
    <property type="entry name" value="PsdUridine_synth_TruA_a/b_dom"/>
</dbReference>
<organism evidence="6 7">
    <name type="scientific">[Emmonsia] crescens</name>
    <dbReference type="NCBI Taxonomy" id="73230"/>
    <lineage>
        <taxon>Eukaryota</taxon>
        <taxon>Fungi</taxon>
        <taxon>Dikarya</taxon>
        <taxon>Ascomycota</taxon>
        <taxon>Pezizomycotina</taxon>
        <taxon>Eurotiomycetes</taxon>
        <taxon>Eurotiomycetidae</taxon>
        <taxon>Onygenales</taxon>
        <taxon>Ajellomycetaceae</taxon>
        <taxon>Emergomyces</taxon>
    </lineage>
</organism>